<name>A0ABN9FCY3_9NEOB</name>
<dbReference type="EMBL" id="CATNWA010016713">
    <property type="protein sequence ID" value="CAI9594837.1"/>
    <property type="molecule type" value="Genomic_DNA"/>
</dbReference>
<accession>A0ABN9FCY3</accession>
<gene>
    <name evidence="1" type="ORF">SPARVUS_LOCUS11799263</name>
</gene>
<feature type="non-terminal residue" evidence="1">
    <location>
        <position position="1"/>
    </location>
</feature>
<protein>
    <submittedName>
        <fullName evidence="1">Uncharacterized protein</fullName>
    </submittedName>
</protein>
<proteinExistence type="predicted"/>
<evidence type="ECO:0000313" key="2">
    <source>
        <dbReference type="Proteomes" id="UP001162483"/>
    </source>
</evidence>
<dbReference type="Proteomes" id="UP001162483">
    <property type="component" value="Unassembled WGS sequence"/>
</dbReference>
<organism evidence="1 2">
    <name type="scientific">Staurois parvus</name>
    <dbReference type="NCBI Taxonomy" id="386267"/>
    <lineage>
        <taxon>Eukaryota</taxon>
        <taxon>Metazoa</taxon>
        <taxon>Chordata</taxon>
        <taxon>Craniata</taxon>
        <taxon>Vertebrata</taxon>
        <taxon>Euteleostomi</taxon>
        <taxon>Amphibia</taxon>
        <taxon>Batrachia</taxon>
        <taxon>Anura</taxon>
        <taxon>Neobatrachia</taxon>
        <taxon>Ranoidea</taxon>
        <taxon>Ranidae</taxon>
        <taxon>Staurois</taxon>
    </lineage>
</organism>
<comment type="caution">
    <text evidence="1">The sequence shown here is derived from an EMBL/GenBank/DDBJ whole genome shotgun (WGS) entry which is preliminary data.</text>
</comment>
<keyword evidence="2" id="KW-1185">Reference proteome</keyword>
<evidence type="ECO:0000313" key="1">
    <source>
        <dbReference type="EMBL" id="CAI9594837.1"/>
    </source>
</evidence>
<reference evidence="1" key="1">
    <citation type="submission" date="2023-05" db="EMBL/GenBank/DDBJ databases">
        <authorList>
            <person name="Stuckert A."/>
        </authorList>
    </citation>
    <scope>NUCLEOTIDE SEQUENCE</scope>
</reference>
<sequence length="56" mass="6061">PNIGVVRNGAPSFGVGRRNGAHHWCSVGWNGCPTIGVCRRKWCPIRESVGGMVPHH</sequence>